<dbReference type="Proteomes" id="UP000316621">
    <property type="component" value="Chromosome 3"/>
</dbReference>
<dbReference type="AlphaFoldDB" id="A0A4Y7J1U3"/>
<protein>
    <submittedName>
        <fullName evidence="1">Uncharacterized protein</fullName>
    </submittedName>
</protein>
<evidence type="ECO:0000313" key="1">
    <source>
        <dbReference type="EMBL" id="RZC53911.1"/>
    </source>
</evidence>
<gene>
    <name evidence="1" type="ORF">C5167_012758</name>
</gene>
<sequence length="127" mass="14242">MPPTVPWMPIGRVRVHILPVFKAINEAGLRPPEGGCHPHRFGSFAPSRGLIEDESQAQWFVDGQAAFQYRMVAVPRTNVMGLVLVVVIRALEWAGYREIHFAADKLAKKVLRNGQNCTYELEFLSGL</sequence>
<evidence type="ECO:0000313" key="2">
    <source>
        <dbReference type="Proteomes" id="UP000316621"/>
    </source>
</evidence>
<dbReference type="STRING" id="3469.A0A4Y7J1U3"/>
<proteinExistence type="predicted"/>
<dbReference type="Gramene" id="RZC53911">
    <property type="protein sequence ID" value="RZC53911"/>
    <property type="gene ID" value="C5167_012758"/>
</dbReference>
<dbReference type="EMBL" id="CM010717">
    <property type="protein sequence ID" value="RZC53911.1"/>
    <property type="molecule type" value="Genomic_DNA"/>
</dbReference>
<name>A0A4Y7J1U3_PAPSO</name>
<reference evidence="1 2" key="1">
    <citation type="journal article" date="2018" name="Science">
        <title>The opium poppy genome and morphinan production.</title>
        <authorList>
            <person name="Guo L."/>
            <person name="Winzer T."/>
            <person name="Yang X."/>
            <person name="Li Y."/>
            <person name="Ning Z."/>
            <person name="He Z."/>
            <person name="Teodor R."/>
            <person name="Lu Y."/>
            <person name="Bowser T.A."/>
            <person name="Graham I.A."/>
            <person name="Ye K."/>
        </authorList>
    </citation>
    <scope>NUCLEOTIDE SEQUENCE [LARGE SCALE GENOMIC DNA]</scope>
    <source>
        <strain evidence="2">cv. HN1</strain>
        <tissue evidence="1">Leaves</tissue>
    </source>
</reference>
<keyword evidence="2" id="KW-1185">Reference proteome</keyword>
<organism evidence="1 2">
    <name type="scientific">Papaver somniferum</name>
    <name type="common">Opium poppy</name>
    <dbReference type="NCBI Taxonomy" id="3469"/>
    <lineage>
        <taxon>Eukaryota</taxon>
        <taxon>Viridiplantae</taxon>
        <taxon>Streptophyta</taxon>
        <taxon>Embryophyta</taxon>
        <taxon>Tracheophyta</taxon>
        <taxon>Spermatophyta</taxon>
        <taxon>Magnoliopsida</taxon>
        <taxon>Ranunculales</taxon>
        <taxon>Papaveraceae</taxon>
        <taxon>Papaveroideae</taxon>
        <taxon>Papaver</taxon>
    </lineage>
</organism>
<accession>A0A4Y7J1U3</accession>